<dbReference type="Gene3D" id="3.40.50.1100">
    <property type="match status" value="2"/>
</dbReference>
<dbReference type="GO" id="GO:0036088">
    <property type="term" value="P:D-serine catabolic process"/>
    <property type="evidence" value="ECO:0007669"/>
    <property type="project" value="TreeGrafter"/>
</dbReference>
<evidence type="ECO:0000256" key="4">
    <source>
        <dbReference type="HAMAP-Rule" id="MF_01030"/>
    </source>
</evidence>
<dbReference type="GO" id="GO:0016836">
    <property type="term" value="F:hydro-lyase activity"/>
    <property type="evidence" value="ECO:0007669"/>
    <property type="project" value="UniProtKB-UniRule"/>
</dbReference>
<proteinExistence type="inferred from homology"/>
<dbReference type="RefSeq" id="WP_135348998.1">
    <property type="nucleotide sequence ID" value="NZ_SRJD01000013.1"/>
</dbReference>
<comment type="similarity">
    <text evidence="4">Belongs to the serine/threonine dehydratase family. DsdA subfamily.</text>
</comment>
<dbReference type="InterPro" id="IPR000634">
    <property type="entry name" value="Ser/Thr_deHydtase_PyrdxlP-BS"/>
</dbReference>
<keyword evidence="7" id="KW-1185">Reference proteome</keyword>
<dbReference type="HAMAP" id="MF_01030">
    <property type="entry name" value="D_Ser_dehydrat"/>
    <property type="match status" value="1"/>
</dbReference>
<protein>
    <recommendedName>
        <fullName evidence="4">Probable D-serine dehydratase</fullName>
        <ecNumber evidence="4">4.3.1.18</ecNumber>
    </recommendedName>
    <alternativeName>
        <fullName evidence="4">D-serine deaminase</fullName>
        <shortName evidence="4">DSD</shortName>
    </alternativeName>
</protein>
<reference evidence="6 7" key="1">
    <citation type="journal article" date="2015" name="Int. J. Syst. Evol. Microbiol.">
        <title>Sporolactobacillus shoreae sp. nov. and Sporolactobacillus spathodeae sp. nov., two spore-forming lactic acid bacteria isolated from tree barks in Thailand.</title>
        <authorList>
            <person name="Thamacharoensuk T."/>
            <person name="Kitahara M."/>
            <person name="Ohkuma M."/>
            <person name="Thongchul N."/>
            <person name="Tanasupawat S."/>
        </authorList>
    </citation>
    <scope>NUCLEOTIDE SEQUENCE [LARGE SCALE GENOMIC DNA]</scope>
    <source>
        <strain evidence="6 7">BK92</strain>
    </source>
</reference>
<organism evidence="6 7">
    <name type="scientific">Sporolactobacillus shoreae</name>
    <dbReference type="NCBI Taxonomy" id="1465501"/>
    <lineage>
        <taxon>Bacteria</taxon>
        <taxon>Bacillati</taxon>
        <taxon>Bacillota</taxon>
        <taxon>Bacilli</taxon>
        <taxon>Bacillales</taxon>
        <taxon>Sporolactobacillaceae</taxon>
        <taxon>Sporolactobacillus</taxon>
    </lineage>
</organism>
<dbReference type="InterPro" id="IPR050147">
    <property type="entry name" value="Ser/Thr_Dehydratase"/>
</dbReference>
<feature type="domain" description="Tryptophan synthase beta chain-like PALP" evidence="5">
    <location>
        <begin position="96"/>
        <end position="393"/>
    </location>
</feature>
<dbReference type="GO" id="GO:0030170">
    <property type="term" value="F:pyridoxal phosphate binding"/>
    <property type="evidence" value="ECO:0007669"/>
    <property type="project" value="InterPro"/>
</dbReference>
<dbReference type="InterPro" id="IPR011780">
    <property type="entry name" value="D_Ser_am_lyase"/>
</dbReference>
<dbReference type="Pfam" id="PF00291">
    <property type="entry name" value="PALP"/>
    <property type="match status" value="1"/>
</dbReference>
<dbReference type="PROSITE" id="PS00165">
    <property type="entry name" value="DEHYDRATASE_SER_THR"/>
    <property type="match status" value="1"/>
</dbReference>
<dbReference type="InterPro" id="IPR036052">
    <property type="entry name" value="TrpB-like_PALP_sf"/>
</dbReference>
<dbReference type="PANTHER" id="PTHR48078">
    <property type="entry name" value="THREONINE DEHYDRATASE, MITOCHONDRIAL-RELATED"/>
    <property type="match status" value="1"/>
</dbReference>
<comment type="caution">
    <text evidence="6">The sequence shown here is derived from an EMBL/GenBank/DDBJ whole genome shotgun (WGS) entry which is preliminary data.</text>
</comment>
<dbReference type="InterPro" id="IPR001926">
    <property type="entry name" value="TrpB-like_PALP"/>
</dbReference>
<evidence type="ECO:0000259" key="5">
    <source>
        <dbReference type="Pfam" id="PF00291"/>
    </source>
</evidence>
<dbReference type="GO" id="GO:0009097">
    <property type="term" value="P:isoleucine biosynthetic process"/>
    <property type="evidence" value="ECO:0007669"/>
    <property type="project" value="TreeGrafter"/>
</dbReference>
<comment type="cofactor">
    <cofactor evidence="1 4">
        <name>pyridoxal 5'-phosphate</name>
        <dbReference type="ChEBI" id="CHEBI:597326"/>
    </cofactor>
</comment>
<evidence type="ECO:0000256" key="3">
    <source>
        <dbReference type="ARBA" id="ARBA00023239"/>
    </source>
</evidence>
<dbReference type="Proteomes" id="UP000298347">
    <property type="component" value="Unassembled WGS sequence"/>
</dbReference>
<keyword evidence="2 4" id="KW-0663">Pyridoxal phosphate</keyword>
<evidence type="ECO:0000313" key="7">
    <source>
        <dbReference type="Proteomes" id="UP000298347"/>
    </source>
</evidence>
<evidence type="ECO:0000256" key="1">
    <source>
        <dbReference type="ARBA" id="ARBA00001933"/>
    </source>
</evidence>
<name>A0A4Z0GNL0_9BACL</name>
<feature type="modified residue" description="N6-(pyridoxal phosphate)lysine" evidence="4">
    <location>
        <position position="118"/>
    </location>
</feature>
<dbReference type="AlphaFoldDB" id="A0A4Z0GNL0"/>
<evidence type="ECO:0000256" key="2">
    <source>
        <dbReference type="ARBA" id="ARBA00022898"/>
    </source>
</evidence>
<dbReference type="NCBIfam" id="TIGR02035">
    <property type="entry name" value="D_Ser_am_lyase"/>
    <property type="match status" value="1"/>
</dbReference>
<accession>A0A4Z0GNL0</accession>
<dbReference type="SUPFAM" id="SSF53686">
    <property type="entry name" value="Tryptophan synthase beta subunit-like PLP-dependent enzymes"/>
    <property type="match status" value="1"/>
</dbReference>
<dbReference type="NCBIfam" id="NF002823">
    <property type="entry name" value="PRK02991.1"/>
    <property type="match status" value="1"/>
</dbReference>
<evidence type="ECO:0000313" key="6">
    <source>
        <dbReference type="EMBL" id="TGA97532.1"/>
    </source>
</evidence>
<dbReference type="EMBL" id="SRJD01000013">
    <property type="protein sequence ID" value="TGA97532.1"/>
    <property type="molecule type" value="Genomic_DNA"/>
</dbReference>
<dbReference type="GO" id="GO:0008721">
    <property type="term" value="F:D-serine ammonia-lyase activity"/>
    <property type="evidence" value="ECO:0007669"/>
    <property type="project" value="UniProtKB-EC"/>
</dbReference>
<comment type="catalytic activity">
    <reaction evidence="4">
        <text>D-serine = pyruvate + NH4(+)</text>
        <dbReference type="Rhea" id="RHEA:13977"/>
        <dbReference type="ChEBI" id="CHEBI:15361"/>
        <dbReference type="ChEBI" id="CHEBI:28938"/>
        <dbReference type="ChEBI" id="CHEBI:35247"/>
        <dbReference type="EC" id="4.3.1.18"/>
    </reaction>
</comment>
<keyword evidence="3 4" id="KW-0456">Lyase</keyword>
<dbReference type="OrthoDB" id="9780546at2"/>
<dbReference type="PANTHER" id="PTHR48078:SF9">
    <property type="entry name" value="D-SERINE DEHYDRATASE"/>
    <property type="match status" value="1"/>
</dbReference>
<sequence>MKKRLGGKTVEEWVATFPILKEIVGMREVLWLNPGYGQAVPNLVSGSDVADAEERLHRFAPYIEAAFPESRPSEGIIESPLRETSTMKQFLHRASGVDIFGRLMMKADSELPISGSIKARGGLYEVLKTAEDLAVRQGLLKLSDDYSELANASFKKFFSRYSIAVGSTGNLGLSIGIVGAKLGFRTTVHMSRDAQQWKKDLLREKGAEVCEYDADYSVAVTEGRKLAEQDPRCHFIDDENSKDLFVGYATAGSRLKEQFQEQGIEVDADHPLFVYLPCGVGGGPGGVTFGLKLAFGENVHAFFVEPTHSPSFLLGLLTGLNDQVSVQDFGLDNRTAADGLAVPKPSAFVGRAAGHLISGCITVDDDRLFQFLRGLKDTENVWVEPSAAAGLIGPQMILGTAEGRSYLEVCRLTEKMPTATHLFWATGGGMVPEKIREAYYERAARI</sequence>
<gene>
    <name evidence="4" type="primary">dsdA</name>
    <name evidence="6" type="ORF">E4665_11850</name>
</gene>
<dbReference type="EC" id="4.3.1.18" evidence="4"/>